<feature type="domain" description="S1 motif" evidence="7">
    <location>
        <begin position="624"/>
        <end position="692"/>
    </location>
</feature>
<dbReference type="HAMAP" id="MF_01595">
    <property type="entry name" value="PNPase"/>
    <property type="match status" value="1"/>
</dbReference>
<name>A0A1G2K7I0_9BACT</name>
<dbReference type="GO" id="GO:0003723">
    <property type="term" value="F:RNA binding"/>
    <property type="evidence" value="ECO:0007669"/>
    <property type="project" value="UniProtKB-UniRule"/>
</dbReference>
<comment type="similarity">
    <text evidence="1 5">Belongs to the polyribonucleotide nucleotidyltransferase family.</text>
</comment>
<evidence type="ECO:0000256" key="1">
    <source>
        <dbReference type="ARBA" id="ARBA00007404"/>
    </source>
</evidence>
<dbReference type="SUPFAM" id="SSF55666">
    <property type="entry name" value="Ribonuclease PH domain 2-like"/>
    <property type="match status" value="2"/>
</dbReference>
<dbReference type="InterPro" id="IPR012340">
    <property type="entry name" value="NA-bd_OB-fold"/>
</dbReference>
<dbReference type="CDD" id="cd11364">
    <property type="entry name" value="RNase_PH_PNPase_2"/>
    <property type="match status" value="1"/>
</dbReference>
<dbReference type="SMART" id="SM00322">
    <property type="entry name" value="KH"/>
    <property type="match status" value="1"/>
</dbReference>
<dbReference type="InterPro" id="IPR004087">
    <property type="entry name" value="KH_dom"/>
</dbReference>
<evidence type="ECO:0000256" key="2">
    <source>
        <dbReference type="ARBA" id="ARBA00022679"/>
    </source>
</evidence>
<comment type="caution">
    <text evidence="8">The sequence shown here is derived from an EMBL/GenBank/DDBJ whole genome shotgun (WGS) entry which is preliminary data.</text>
</comment>
<keyword evidence="4 5" id="KW-0694">RNA-binding</keyword>
<dbReference type="InterPro" id="IPR036612">
    <property type="entry name" value="KH_dom_type_1_sf"/>
</dbReference>
<keyword evidence="2 5" id="KW-0808">Transferase</keyword>
<dbReference type="InterPro" id="IPR003029">
    <property type="entry name" value="S1_domain"/>
</dbReference>
<dbReference type="GO" id="GO:0006402">
    <property type="term" value="P:mRNA catabolic process"/>
    <property type="evidence" value="ECO:0007669"/>
    <property type="project" value="UniProtKB-UniRule"/>
</dbReference>
<dbReference type="NCBIfam" id="NF008805">
    <property type="entry name" value="PRK11824.1"/>
    <property type="match status" value="1"/>
</dbReference>
<dbReference type="SMART" id="SM00316">
    <property type="entry name" value="S1"/>
    <property type="match status" value="1"/>
</dbReference>
<dbReference type="EC" id="2.7.7.8" evidence="5"/>
<dbReference type="InterPro" id="IPR027408">
    <property type="entry name" value="PNPase/RNase_PH_dom_sf"/>
</dbReference>
<dbReference type="Pfam" id="PF00013">
    <property type="entry name" value="KH_1"/>
    <property type="match status" value="1"/>
</dbReference>
<dbReference type="CDD" id="cd04472">
    <property type="entry name" value="S1_PNPase"/>
    <property type="match status" value="1"/>
</dbReference>
<evidence type="ECO:0000256" key="5">
    <source>
        <dbReference type="HAMAP-Rule" id="MF_01595"/>
    </source>
</evidence>
<dbReference type="PANTHER" id="PTHR11252:SF0">
    <property type="entry name" value="POLYRIBONUCLEOTIDE NUCLEOTIDYLTRANSFERASE 1, MITOCHONDRIAL"/>
    <property type="match status" value="1"/>
</dbReference>
<dbReference type="SUPFAM" id="SSF50249">
    <property type="entry name" value="Nucleic acid-binding proteins"/>
    <property type="match status" value="1"/>
</dbReference>
<dbReference type="GO" id="GO:0000175">
    <property type="term" value="F:3'-5'-RNA exonuclease activity"/>
    <property type="evidence" value="ECO:0007669"/>
    <property type="project" value="TreeGrafter"/>
</dbReference>
<dbReference type="GO" id="GO:0005829">
    <property type="term" value="C:cytosol"/>
    <property type="evidence" value="ECO:0007669"/>
    <property type="project" value="TreeGrafter"/>
</dbReference>
<feature type="compositionally biased region" description="Basic and acidic residues" evidence="6">
    <location>
        <begin position="697"/>
        <end position="722"/>
    </location>
</feature>
<evidence type="ECO:0000313" key="9">
    <source>
        <dbReference type="Proteomes" id="UP000177392"/>
    </source>
</evidence>
<dbReference type="Pfam" id="PF00575">
    <property type="entry name" value="S1"/>
    <property type="match status" value="1"/>
</dbReference>
<dbReference type="Gene3D" id="3.30.230.70">
    <property type="entry name" value="GHMP Kinase, N-terminal domain"/>
    <property type="match status" value="2"/>
</dbReference>
<dbReference type="InterPro" id="IPR001247">
    <property type="entry name" value="ExoRNase_PH_dom1"/>
</dbReference>
<evidence type="ECO:0000313" key="8">
    <source>
        <dbReference type="EMBL" id="OGZ94531.1"/>
    </source>
</evidence>
<evidence type="ECO:0000259" key="7">
    <source>
        <dbReference type="PROSITE" id="PS50126"/>
    </source>
</evidence>
<accession>A0A1G2K7I0</accession>
<dbReference type="PROSITE" id="PS50126">
    <property type="entry name" value="S1"/>
    <property type="match status" value="1"/>
</dbReference>
<dbReference type="PROSITE" id="PS50084">
    <property type="entry name" value="KH_TYPE_1"/>
    <property type="match status" value="1"/>
</dbReference>
<dbReference type="GO" id="GO:0000287">
    <property type="term" value="F:magnesium ion binding"/>
    <property type="evidence" value="ECO:0007669"/>
    <property type="project" value="UniProtKB-UniRule"/>
</dbReference>
<evidence type="ECO:0000256" key="6">
    <source>
        <dbReference type="SAM" id="MobiDB-lite"/>
    </source>
</evidence>
<dbReference type="PANTHER" id="PTHR11252">
    <property type="entry name" value="POLYRIBONUCLEOTIDE NUCLEOTIDYLTRANSFERASE"/>
    <property type="match status" value="1"/>
</dbReference>
<dbReference type="InterPro" id="IPR004088">
    <property type="entry name" value="KH_dom_type_1"/>
</dbReference>
<dbReference type="Pfam" id="PF03725">
    <property type="entry name" value="RNase_PH_C"/>
    <property type="match status" value="1"/>
</dbReference>
<comment type="function">
    <text evidence="5">Involved in mRNA degradation. Catalyzes the phosphorolysis of single-stranded polyribonucleotides processively in the 3'- to 5'-direction.</text>
</comment>
<keyword evidence="3 5" id="KW-0548">Nucleotidyltransferase</keyword>
<comment type="cofactor">
    <cofactor evidence="5">
        <name>Mg(2+)</name>
        <dbReference type="ChEBI" id="CHEBI:18420"/>
    </cofactor>
</comment>
<dbReference type="PIRSF" id="PIRSF005499">
    <property type="entry name" value="PNPase"/>
    <property type="match status" value="1"/>
</dbReference>
<organism evidence="8 9">
    <name type="scientific">Candidatus Sungbacteria bacterium GWC2_49_10</name>
    <dbReference type="NCBI Taxonomy" id="1802263"/>
    <lineage>
        <taxon>Bacteria</taxon>
        <taxon>Candidatus Sungiibacteriota</taxon>
    </lineage>
</organism>
<keyword evidence="5" id="KW-0460">Magnesium</keyword>
<dbReference type="GO" id="GO:0006396">
    <property type="term" value="P:RNA processing"/>
    <property type="evidence" value="ECO:0007669"/>
    <property type="project" value="InterPro"/>
</dbReference>
<dbReference type="Gene3D" id="3.30.1370.10">
    <property type="entry name" value="K Homology domain, type 1"/>
    <property type="match status" value="1"/>
</dbReference>
<dbReference type="InterPro" id="IPR020568">
    <property type="entry name" value="Ribosomal_Su5_D2-typ_SF"/>
</dbReference>
<gene>
    <name evidence="5" type="primary">pnp</name>
    <name evidence="8" type="ORF">A2131_02640</name>
</gene>
<dbReference type="Pfam" id="PF01138">
    <property type="entry name" value="RNase_PH"/>
    <property type="match status" value="2"/>
</dbReference>
<feature type="binding site" evidence="5">
    <location>
        <position position="494"/>
    </location>
    <ligand>
        <name>Mg(2+)</name>
        <dbReference type="ChEBI" id="CHEBI:18420"/>
    </ligand>
</feature>
<dbReference type="InterPro" id="IPR036456">
    <property type="entry name" value="PNPase_PH_RNA-bd_sf"/>
</dbReference>
<dbReference type="SUPFAM" id="SSF54211">
    <property type="entry name" value="Ribosomal protein S5 domain 2-like"/>
    <property type="match status" value="2"/>
</dbReference>
<proteinExistence type="inferred from homology"/>
<dbReference type="NCBIfam" id="TIGR03591">
    <property type="entry name" value="polynuc_phos"/>
    <property type="match status" value="1"/>
</dbReference>
<comment type="catalytic activity">
    <reaction evidence="5">
        <text>RNA(n+1) + phosphate = RNA(n) + a ribonucleoside 5'-diphosphate</text>
        <dbReference type="Rhea" id="RHEA:22096"/>
        <dbReference type="Rhea" id="RHEA-COMP:14527"/>
        <dbReference type="Rhea" id="RHEA-COMP:17342"/>
        <dbReference type="ChEBI" id="CHEBI:43474"/>
        <dbReference type="ChEBI" id="CHEBI:57930"/>
        <dbReference type="ChEBI" id="CHEBI:140395"/>
        <dbReference type="EC" id="2.7.7.8"/>
    </reaction>
</comment>
<protein>
    <recommendedName>
        <fullName evidence="5">Polyribonucleotide nucleotidyltransferase</fullName>
        <ecNumber evidence="5">2.7.7.8</ecNumber>
    </recommendedName>
    <alternativeName>
        <fullName evidence="5">Polynucleotide phosphorylase</fullName>
        <shortName evidence="5">PNPase</shortName>
    </alternativeName>
</protein>
<reference evidence="8 9" key="1">
    <citation type="journal article" date="2016" name="Nat. Commun.">
        <title>Thousands of microbial genomes shed light on interconnected biogeochemical processes in an aquifer system.</title>
        <authorList>
            <person name="Anantharaman K."/>
            <person name="Brown C.T."/>
            <person name="Hug L.A."/>
            <person name="Sharon I."/>
            <person name="Castelle C.J."/>
            <person name="Probst A.J."/>
            <person name="Thomas B.C."/>
            <person name="Singh A."/>
            <person name="Wilkins M.J."/>
            <person name="Karaoz U."/>
            <person name="Brodie E.L."/>
            <person name="Williams K.H."/>
            <person name="Hubbard S.S."/>
            <person name="Banfield J.F."/>
        </authorList>
    </citation>
    <scope>NUCLEOTIDE SEQUENCE [LARGE SCALE GENOMIC DNA]</scope>
</reference>
<dbReference type="AlphaFoldDB" id="A0A1G2K7I0"/>
<dbReference type="Gene3D" id="2.40.50.140">
    <property type="entry name" value="Nucleic acid-binding proteins"/>
    <property type="match status" value="1"/>
</dbReference>
<sequence>MKEKTYTHTLGGKTFSVTLNNWAEQAHGSVLVRAGDTIVLATAVMSQNAREGGDFLPLTVDYEEKFYATGKILGSRFVKRETRPSDEAILAMRLIDRTIRPRFDYRIRNEIQIVITALSIDESHDPDILAVLGASLALGLSDIPWDGPIAGVRVARANGEFILNPTYAEREICDLEVALSGTRERINMMEAGATEVSEEVFASAVEWGFKFMKDLIDFQKKVIKENGKPKRSIKLLEPTPQLTDLVKSKFSKRIEDASYQPDKKVMQEMIGVVKKEWFTRAMEAFPEDFTPHTAEMAFDEEIDDIIHRRIIEKGERPDGRKPKEIRQLSASVGILPRVHGSGLFMRGETHALTTLTLGAPGDEQIIEGMEIRTKKRFLHHYNFPPYSTGETKQMRGPGRREIGHGALAGKALLPVIPLKNEFPYTIRLVSEILSSNGSTSMAAVSASTLALMDGGVPIKKPVAGAAMGLMQNEKGEYRVLTDLQGAEDFHGDMDFKIAGTRDGITAVQLDVKIEGITMDIIRDTLKDAHAARMKILDMIEGTIARPREELSKWAPRVETLMIAVEKIGALIGPGGKVINGIIAETGAQIDIEDDGSVFVTSVTEEGMKKALALIKQVTREFKAGELAEGKVTRLLDFGAFVEIAPKQEGLIHISELAPWHVEKVTDIVNIGDIVPVKIKNIDEQGRINLSLKDVPDRYSEEERARGLEERRSMGPRTDDRRSGGYGGARRRHRS</sequence>
<dbReference type="CDD" id="cd02393">
    <property type="entry name" value="KH-I_PNPase"/>
    <property type="match status" value="1"/>
</dbReference>
<dbReference type="GO" id="GO:0004654">
    <property type="term" value="F:polyribonucleotide nucleotidyltransferase activity"/>
    <property type="evidence" value="ECO:0007669"/>
    <property type="project" value="UniProtKB-UniRule"/>
</dbReference>
<comment type="subcellular location">
    <subcellularLocation>
        <location evidence="5">Cytoplasm</location>
    </subcellularLocation>
</comment>
<keyword evidence="5" id="KW-0479">Metal-binding</keyword>
<dbReference type="InterPro" id="IPR036345">
    <property type="entry name" value="ExoRNase_PH_dom2_sf"/>
</dbReference>
<feature type="binding site" evidence="5">
    <location>
        <position position="488"/>
    </location>
    <ligand>
        <name>Mg(2+)</name>
        <dbReference type="ChEBI" id="CHEBI:18420"/>
    </ligand>
</feature>
<feature type="region of interest" description="Disordered" evidence="6">
    <location>
        <begin position="697"/>
        <end position="734"/>
    </location>
</feature>
<keyword evidence="5" id="KW-0963">Cytoplasm</keyword>
<evidence type="ECO:0000256" key="3">
    <source>
        <dbReference type="ARBA" id="ARBA00022695"/>
    </source>
</evidence>
<dbReference type="InterPro" id="IPR015847">
    <property type="entry name" value="ExoRNase_PH_dom2"/>
</dbReference>
<dbReference type="Proteomes" id="UP000177392">
    <property type="component" value="Unassembled WGS sequence"/>
</dbReference>
<dbReference type="SUPFAM" id="SSF54791">
    <property type="entry name" value="Eukaryotic type KH-domain (KH-domain type I)"/>
    <property type="match status" value="1"/>
</dbReference>
<dbReference type="FunFam" id="3.30.1370.10:FF:000001">
    <property type="entry name" value="Polyribonucleotide nucleotidyltransferase"/>
    <property type="match status" value="1"/>
</dbReference>
<dbReference type="FunFam" id="3.30.230.70:FF:000001">
    <property type="entry name" value="Polyribonucleotide nucleotidyltransferase"/>
    <property type="match status" value="1"/>
</dbReference>
<dbReference type="EMBL" id="MHQB01000010">
    <property type="protein sequence ID" value="OGZ94531.1"/>
    <property type="molecule type" value="Genomic_DNA"/>
</dbReference>
<dbReference type="SUPFAM" id="SSF46915">
    <property type="entry name" value="Polynucleotide phosphorylase/guanosine pentaphosphate synthase (PNPase/GPSI), domain 3"/>
    <property type="match status" value="1"/>
</dbReference>
<dbReference type="InterPro" id="IPR012162">
    <property type="entry name" value="PNPase"/>
</dbReference>
<evidence type="ECO:0000256" key="4">
    <source>
        <dbReference type="ARBA" id="ARBA00022884"/>
    </source>
</evidence>